<keyword evidence="3 5" id="KW-0808">Transferase</keyword>
<dbReference type="EMBL" id="OC916245">
    <property type="protein sequence ID" value="CAD7643631.1"/>
    <property type="molecule type" value="Genomic_DNA"/>
</dbReference>
<evidence type="ECO:0000256" key="4">
    <source>
        <dbReference type="ARBA" id="ARBA00048460"/>
    </source>
</evidence>
<dbReference type="EMBL" id="CAJPVJ010001420">
    <property type="protein sequence ID" value="CAG2164683.1"/>
    <property type="molecule type" value="Genomic_DNA"/>
</dbReference>
<gene>
    <name evidence="7" type="ORF">ONB1V03_LOCUS4233</name>
</gene>
<keyword evidence="8" id="KW-1185">Reference proteome</keyword>
<dbReference type="InterPro" id="IPR027417">
    <property type="entry name" value="P-loop_NTPase"/>
</dbReference>
<dbReference type="PANTHER" id="PTHR12788">
    <property type="entry name" value="PROTEIN-TYROSINE SULFOTRANSFERASE 2"/>
    <property type="match status" value="1"/>
</dbReference>
<dbReference type="InterPro" id="IPR026634">
    <property type="entry name" value="TPST-like"/>
</dbReference>
<accession>A0A7R9LN49</accession>
<dbReference type="GO" id="GO:0008476">
    <property type="term" value="F:protein-tyrosine sulfotransferase activity"/>
    <property type="evidence" value="ECO:0007669"/>
    <property type="project" value="UniProtKB-EC"/>
</dbReference>
<keyword evidence="6" id="KW-0812">Transmembrane</keyword>
<comment type="function">
    <text evidence="5">Catalyzes the O-sulfation of tyrosine residues within acidic motifs of polypeptides, using 3'-phosphoadenylyl sulfate (PAPS) as cosubstrate.</text>
</comment>
<keyword evidence="6" id="KW-0472">Membrane</keyword>
<dbReference type="Proteomes" id="UP000728032">
    <property type="component" value="Unassembled WGS sequence"/>
</dbReference>
<name>A0A7R9LN49_9ACAR</name>
<evidence type="ECO:0000313" key="7">
    <source>
        <dbReference type="EMBL" id="CAD7643631.1"/>
    </source>
</evidence>
<dbReference type="SUPFAM" id="SSF52540">
    <property type="entry name" value="P-loop containing nucleoside triphosphate hydrolases"/>
    <property type="match status" value="2"/>
</dbReference>
<dbReference type="Pfam" id="PF13469">
    <property type="entry name" value="Sulfotransfer_3"/>
    <property type="match status" value="1"/>
</dbReference>
<keyword evidence="6" id="KW-1133">Transmembrane helix</keyword>
<proteinExistence type="inferred from homology"/>
<comment type="catalytic activity">
    <reaction evidence="4 5">
        <text>L-tyrosyl-[protein] + 3'-phosphoadenylyl sulfate = O-sulfo-L-tyrosine-[protein] + adenosine 3',5'-bisphosphate + H(+)</text>
        <dbReference type="Rhea" id="RHEA:16801"/>
        <dbReference type="Rhea" id="RHEA-COMP:10136"/>
        <dbReference type="Rhea" id="RHEA-COMP:11688"/>
        <dbReference type="ChEBI" id="CHEBI:15378"/>
        <dbReference type="ChEBI" id="CHEBI:46858"/>
        <dbReference type="ChEBI" id="CHEBI:58339"/>
        <dbReference type="ChEBI" id="CHEBI:58343"/>
        <dbReference type="ChEBI" id="CHEBI:65286"/>
        <dbReference type="EC" id="2.8.2.20"/>
    </reaction>
</comment>
<evidence type="ECO:0000256" key="3">
    <source>
        <dbReference type="ARBA" id="ARBA00022679"/>
    </source>
</evidence>
<feature type="transmembrane region" description="Helical" evidence="6">
    <location>
        <begin position="20"/>
        <end position="37"/>
    </location>
</feature>
<dbReference type="PANTHER" id="PTHR12788:SF10">
    <property type="entry name" value="PROTEIN-TYROSINE SULFOTRANSFERASE"/>
    <property type="match status" value="1"/>
</dbReference>
<dbReference type="OrthoDB" id="545675at2759"/>
<organism evidence="7">
    <name type="scientific">Oppiella nova</name>
    <dbReference type="NCBI Taxonomy" id="334625"/>
    <lineage>
        <taxon>Eukaryota</taxon>
        <taxon>Metazoa</taxon>
        <taxon>Ecdysozoa</taxon>
        <taxon>Arthropoda</taxon>
        <taxon>Chelicerata</taxon>
        <taxon>Arachnida</taxon>
        <taxon>Acari</taxon>
        <taxon>Acariformes</taxon>
        <taxon>Sarcoptiformes</taxon>
        <taxon>Oribatida</taxon>
        <taxon>Brachypylina</taxon>
        <taxon>Oppioidea</taxon>
        <taxon>Oppiidae</taxon>
        <taxon>Oppiella</taxon>
    </lineage>
</organism>
<dbReference type="EC" id="2.8.2.20" evidence="2 5"/>
<protein>
    <recommendedName>
        <fullName evidence="2 5">Protein-tyrosine sulfotransferase</fullName>
        <ecNumber evidence="2 5">2.8.2.20</ecNumber>
    </recommendedName>
</protein>
<evidence type="ECO:0000256" key="1">
    <source>
        <dbReference type="ARBA" id="ARBA00009988"/>
    </source>
</evidence>
<sequence>MLDVINNYEIMGGRTLKRYILMGLLCVVTIALIYQFSSPTCFSSHSPQNQWISPERFVMSKDEQTGETHKFVYNRYMPLIFIGGMPRSGTTLLRVLLDAHPDIRCGEETRVIPRLLGFRQSWLKAPFESRRLSEAGITAEVLDQAVGAFILEIIAKHGTPAPRLCNKDPFTLRSAVYLRYLFPNSKFIFMIRDGRAVVHSIISRKVTISGFDLKDFRQCLKKWNAAMSAMVCIVMYVISYLIHGLTLCMCEQHYQCQQLGTGVCLPVHYEQLVLQPKVWLEKILSFLSVPWNESVLNSIISRKIIIPEYDLKDFRMCEQHSQCQQLGTGVCLPVHYEQLVLQPKVWLEKILSFLSVPWNESVLHHEELVNKKNGISLSKYLLERSTDQVIKPINIEALLERSTDQVIKPINIEALSKWVGQMPDDVVKDMSEIAPMLAMLGYDPNANPPNYGTADALVQENMKHLEKYKEDWYAKQKEMMSIRESIRSSLVKQKANNNNIDNNVVDVIHQSNDDLDKTVGPLQSIT</sequence>
<evidence type="ECO:0000313" key="8">
    <source>
        <dbReference type="Proteomes" id="UP000728032"/>
    </source>
</evidence>
<evidence type="ECO:0000256" key="5">
    <source>
        <dbReference type="RuleBase" id="RU365018"/>
    </source>
</evidence>
<reference evidence="7" key="1">
    <citation type="submission" date="2020-11" db="EMBL/GenBank/DDBJ databases">
        <authorList>
            <person name="Tran Van P."/>
        </authorList>
    </citation>
    <scope>NUCLEOTIDE SEQUENCE</scope>
</reference>
<feature type="transmembrane region" description="Helical" evidence="6">
    <location>
        <begin position="223"/>
        <end position="242"/>
    </location>
</feature>
<dbReference type="GO" id="GO:0005794">
    <property type="term" value="C:Golgi apparatus"/>
    <property type="evidence" value="ECO:0007669"/>
    <property type="project" value="UniProtKB-ARBA"/>
</dbReference>
<dbReference type="AlphaFoldDB" id="A0A7R9LN49"/>
<evidence type="ECO:0000256" key="6">
    <source>
        <dbReference type="SAM" id="Phobius"/>
    </source>
</evidence>
<evidence type="ECO:0000256" key="2">
    <source>
        <dbReference type="ARBA" id="ARBA00013262"/>
    </source>
</evidence>
<comment type="similarity">
    <text evidence="1 5">Belongs to the protein sulfotransferase family.</text>
</comment>
<dbReference type="Gene3D" id="3.40.50.300">
    <property type="entry name" value="P-loop containing nucleotide triphosphate hydrolases"/>
    <property type="match status" value="2"/>
</dbReference>